<evidence type="ECO:0000313" key="3">
    <source>
        <dbReference type="Proteomes" id="UP000748756"/>
    </source>
</evidence>
<accession>A0A9P5RNE1</accession>
<reference evidence="2" key="1">
    <citation type="journal article" date="2020" name="Fungal Divers.">
        <title>Resolving the Mortierellaceae phylogeny through synthesis of multi-gene phylogenetics and phylogenomics.</title>
        <authorList>
            <person name="Vandepol N."/>
            <person name="Liber J."/>
            <person name="Desiro A."/>
            <person name="Na H."/>
            <person name="Kennedy M."/>
            <person name="Barry K."/>
            <person name="Grigoriev I.V."/>
            <person name="Miller A.N."/>
            <person name="O'Donnell K."/>
            <person name="Stajich J.E."/>
            <person name="Bonito G."/>
        </authorList>
    </citation>
    <scope>NUCLEOTIDE SEQUENCE</scope>
    <source>
        <strain evidence="2">NRRL 6426</strain>
    </source>
</reference>
<keyword evidence="3" id="KW-1185">Reference proteome</keyword>
<evidence type="ECO:0000313" key="2">
    <source>
        <dbReference type="EMBL" id="KAF9136741.1"/>
    </source>
</evidence>
<sequence length="58" mass="6369">ALENEETDDRPSRLISDPPLPIPRATSTSPSDRVHVREDEKIMELVDGTVIGANRSQG</sequence>
<comment type="caution">
    <text evidence="2">The sequence shown here is derived from an EMBL/GenBank/DDBJ whole genome shotgun (WGS) entry which is preliminary data.</text>
</comment>
<feature type="non-terminal residue" evidence="2">
    <location>
        <position position="58"/>
    </location>
</feature>
<dbReference type="EMBL" id="JAAAUQ010001635">
    <property type="protein sequence ID" value="KAF9136741.1"/>
    <property type="molecule type" value="Genomic_DNA"/>
</dbReference>
<dbReference type="Proteomes" id="UP000748756">
    <property type="component" value="Unassembled WGS sequence"/>
</dbReference>
<gene>
    <name evidence="2" type="ORF">BG015_003030</name>
</gene>
<feature type="region of interest" description="Disordered" evidence="1">
    <location>
        <begin position="1"/>
        <end position="39"/>
    </location>
</feature>
<feature type="non-terminal residue" evidence="2">
    <location>
        <position position="1"/>
    </location>
</feature>
<name>A0A9P5RNE1_9FUNG</name>
<proteinExistence type="predicted"/>
<protein>
    <submittedName>
        <fullName evidence="2">Uncharacterized protein</fullName>
    </submittedName>
</protein>
<dbReference type="AlphaFoldDB" id="A0A9P5RNE1"/>
<organism evidence="2 3">
    <name type="scientific">Linnemannia schmuckeri</name>
    <dbReference type="NCBI Taxonomy" id="64567"/>
    <lineage>
        <taxon>Eukaryota</taxon>
        <taxon>Fungi</taxon>
        <taxon>Fungi incertae sedis</taxon>
        <taxon>Mucoromycota</taxon>
        <taxon>Mortierellomycotina</taxon>
        <taxon>Mortierellomycetes</taxon>
        <taxon>Mortierellales</taxon>
        <taxon>Mortierellaceae</taxon>
        <taxon>Linnemannia</taxon>
    </lineage>
</organism>
<evidence type="ECO:0000256" key="1">
    <source>
        <dbReference type="SAM" id="MobiDB-lite"/>
    </source>
</evidence>